<sequence>MSKAEADKVMLDEDCYENSLSVNTSDADGIQSEYYFDEAIDKKVSNMNKNFEDRVKLMTNVIVDRIEESSSSDEYQNYNKASLRKHIKLDKIGDQGNSSLAMSNKRKYHEAFRKKRERSHTHKRHKHEDEGEVQISHMDSIHKARNLYSQQFGYDGTSLKRRDHRMLALLSK</sequence>
<gene>
    <name evidence="2" type="ORF">EHAR0213_LOCUS7160</name>
</gene>
<name>A0A7S3J824_9SPIT</name>
<protein>
    <submittedName>
        <fullName evidence="2">Uncharacterized protein</fullName>
    </submittedName>
</protein>
<dbReference type="EMBL" id="HBII01016876">
    <property type="protein sequence ID" value="CAE0348249.1"/>
    <property type="molecule type" value="Transcribed_RNA"/>
</dbReference>
<feature type="compositionally biased region" description="Basic residues" evidence="1">
    <location>
        <begin position="104"/>
        <end position="126"/>
    </location>
</feature>
<evidence type="ECO:0000256" key="1">
    <source>
        <dbReference type="SAM" id="MobiDB-lite"/>
    </source>
</evidence>
<dbReference type="AlphaFoldDB" id="A0A7S3J824"/>
<reference evidence="2" key="1">
    <citation type="submission" date="2021-01" db="EMBL/GenBank/DDBJ databases">
        <authorList>
            <person name="Corre E."/>
            <person name="Pelletier E."/>
            <person name="Niang G."/>
            <person name="Scheremetjew M."/>
            <person name="Finn R."/>
            <person name="Kale V."/>
            <person name="Holt S."/>
            <person name="Cochrane G."/>
            <person name="Meng A."/>
            <person name="Brown T."/>
            <person name="Cohen L."/>
        </authorList>
    </citation>
    <scope>NUCLEOTIDE SEQUENCE</scope>
    <source>
        <strain evidence="2">FSP1.4</strain>
    </source>
</reference>
<feature type="region of interest" description="Disordered" evidence="1">
    <location>
        <begin position="94"/>
        <end position="135"/>
    </location>
</feature>
<evidence type="ECO:0000313" key="2">
    <source>
        <dbReference type="EMBL" id="CAE0348249.1"/>
    </source>
</evidence>
<accession>A0A7S3J824</accession>
<proteinExistence type="predicted"/>
<organism evidence="2">
    <name type="scientific">Euplotes harpa</name>
    <dbReference type="NCBI Taxonomy" id="151035"/>
    <lineage>
        <taxon>Eukaryota</taxon>
        <taxon>Sar</taxon>
        <taxon>Alveolata</taxon>
        <taxon>Ciliophora</taxon>
        <taxon>Intramacronucleata</taxon>
        <taxon>Spirotrichea</taxon>
        <taxon>Hypotrichia</taxon>
        <taxon>Euplotida</taxon>
        <taxon>Euplotidae</taxon>
        <taxon>Euplotes</taxon>
    </lineage>
</organism>